<feature type="domain" description="HAT C-terminal dimerisation" evidence="2">
    <location>
        <begin position="592"/>
        <end position="667"/>
    </location>
</feature>
<dbReference type="AlphaFoldDB" id="A0AAD1RIB4"/>
<reference evidence="3" key="1">
    <citation type="submission" date="2022-03" db="EMBL/GenBank/DDBJ databases">
        <authorList>
            <person name="Alioto T."/>
            <person name="Alioto T."/>
            <person name="Gomez Garrido J."/>
        </authorList>
    </citation>
    <scope>NUCLEOTIDE SEQUENCE</scope>
</reference>
<evidence type="ECO:0000313" key="3">
    <source>
        <dbReference type="EMBL" id="CAH2256019.1"/>
    </source>
</evidence>
<dbReference type="PANTHER" id="PTHR45749:SF33">
    <property type="entry name" value="ZINC FINGER MYM-TYPE PROTEIN 1"/>
    <property type="match status" value="1"/>
</dbReference>
<dbReference type="PANTHER" id="PTHR45749">
    <property type="match status" value="1"/>
</dbReference>
<dbReference type="SUPFAM" id="SSF53098">
    <property type="entry name" value="Ribonuclease H-like"/>
    <property type="match status" value="1"/>
</dbReference>
<feature type="region of interest" description="Disordered" evidence="1">
    <location>
        <begin position="1"/>
        <end position="28"/>
    </location>
</feature>
<sequence>MQTDSEEDEVHHQEPEKEIACCSTSKTTDPEGLVELLREEMEVPPPSSVSNIQEIVQEELDWKDPALWPDVLKDKDRGKIVIGGLRKEEELKEMIKEHENSIIHKQHYWSWRKLQMSMAGHGVDSNLQKSLETETNKFSSLLERLLDVTLFLASRNLAFRGSSQRIGDQHNGNFLGLLELIAHYDPVLQEHLEEVKKSQETGKKLHAHYLSWATQNEFINLCGKYVYNEPGSEDWTIQERFIEYFDFFHKTGEEIAEMLLSRLHKHGINVKDCRGQGFDNGANMSGKNKGARARIQEKYPKAIFCPCASHSLNLVGVHAASCCPDMITFFGCVNRLYTLFSGSPERWNILKETTGGSLHGLSDTRWSARIEAVRPIAQKLPSILESLEKILSSRKLSSEAHSEAVGLKNYFSSFKAVILATFWVKVLQCFEDRNKIIQSRSISPEIGAENIKALSAEMQLLRERWLSLLSEAKHVAGNLEIPTVLKTQRSRQRQKKQHTELGSEDQESEEEFNVNVFSVALDSVISELNQQFNSMENVCSLFAPILKLRTISDEELVTSTENLISKYPEDLTVSLLSEIQHLRKVFDATFASSLGPLDLLKSIYKLQLEGIFGEVCIALRIFATLPLSVAEGERAFSKLSLIKNYLRSTMSENRLNSLAILSIEHELARTLNFKDLITDFAILKIRRWSTQQT</sequence>
<feature type="region of interest" description="Disordered" evidence="1">
    <location>
        <begin position="487"/>
        <end position="508"/>
    </location>
</feature>
<name>A0AAD1RIB4_PELCU</name>
<evidence type="ECO:0000259" key="2">
    <source>
        <dbReference type="Pfam" id="PF05699"/>
    </source>
</evidence>
<dbReference type="InterPro" id="IPR008906">
    <property type="entry name" value="HATC_C_dom"/>
</dbReference>
<evidence type="ECO:0000313" key="4">
    <source>
        <dbReference type="Proteomes" id="UP001295444"/>
    </source>
</evidence>
<organism evidence="3 4">
    <name type="scientific">Pelobates cultripes</name>
    <name type="common">Western spadefoot toad</name>
    <dbReference type="NCBI Taxonomy" id="61616"/>
    <lineage>
        <taxon>Eukaryota</taxon>
        <taxon>Metazoa</taxon>
        <taxon>Chordata</taxon>
        <taxon>Craniata</taxon>
        <taxon>Vertebrata</taxon>
        <taxon>Euteleostomi</taxon>
        <taxon>Amphibia</taxon>
        <taxon>Batrachia</taxon>
        <taxon>Anura</taxon>
        <taxon>Pelobatoidea</taxon>
        <taxon>Pelobatidae</taxon>
        <taxon>Pelobates</taxon>
    </lineage>
</organism>
<protein>
    <submittedName>
        <fullName evidence="3">Zinc finger MYM-type 1-like</fullName>
    </submittedName>
</protein>
<dbReference type="GO" id="GO:0046983">
    <property type="term" value="F:protein dimerization activity"/>
    <property type="evidence" value="ECO:0007669"/>
    <property type="project" value="InterPro"/>
</dbReference>
<evidence type="ECO:0000256" key="1">
    <source>
        <dbReference type="SAM" id="MobiDB-lite"/>
    </source>
</evidence>
<dbReference type="Pfam" id="PF05699">
    <property type="entry name" value="Dimer_Tnp_hAT"/>
    <property type="match status" value="1"/>
</dbReference>
<feature type="compositionally biased region" description="Basic and acidic residues" evidence="1">
    <location>
        <begin position="9"/>
        <end position="19"/>
    </location>
</feature>
<dbReference type="Proteomes" id="UP001295444">
    <property type="component" value="Chromosome 02"/>
</dbReference>
<proteinExistence type="predicted"/>
<keyword evidence="4" id="KW-1185">Reference proteome</keyword>
<accession>A0AAD1RIB4</accession>
<dbReference type="EMBL" id="OW240913">
    <property type="protein sequence ID" value="CAH2256019.1"/>
    <property type="molecule type" value="Genomic_DNA"/>
</dbReference>
<gene>
    <name evidence="3" type="ORF">PECUL_23A054062</name>
</gene>
<dbReference type="InterPro" id="IPR012337">
    <property type="entry name" value="RNaseH-like_sf"/>
</dbReference>